<keyword evidence="4" id="KW-1185">Reference proteome</keyword>
<dbReference type="EMBL" id="BONW01000041">
    <property type="protein sequence ID" value="GIG91990.1"/>
    <property type="molecule type" value="Genomic_DNA"/>
</dbReference>
<feature type="transmembrane region" description="Helical" evidence="2">
    <location>
        <begin position="186"/>
        <end position="208"/>
    </location>
</feature>
<feature type="transmembrane region" description="Helical" evidence="2">
    <location>
        <begin position="110"/>
        <end position="133"/>
    </location>
</feature>
<feature type="transmembrane region" description="Helical" evidence="2">
    <location>
        <begin position="331"/>
        <end position="352"/>
    </location>
</feature>
<feature type="transmembrane region" description="Helical" evidence="2">
    <location>
        <begin position="153"/>
        <end position="174"/>
    </location>
</feature>
<keyword evidence="2" id="KW-1133">Transmembrane helix</keyword>
<proteinExistence type="predicted"/>
<keyword evidence="2" id="KW-0812">Transmembrane</keyword>
<sequence length="401" mass="42492">MTSSQQPDDRDGPVRPYGGWRRRTTPTPGPGVARHIGPHLPTQPPGSQPTLGLAGLTFVVPFFFLFAFALGSAERSLLVLGPLTTFALPVIATVAFWWQDWPGSRLRPGWSGLTDTLVIAASAIALTLLGQAVTSQVDLHGVFSADPGPGHPPTFPVTLALGAGAFTVLLHLTLVCEGRPIRRLGWFWGGTAALLLSLAISVAAYLLLVNLDDVPAALRTAERLRNPQGPLPAAAYSALLLILGVWQVMFFVALRGWPFTLLRHPAVRLAAGNATIAASAAASFLLVWSLAGVGPDRINAVGGTVIASALLVSMLFDGWPASRLHPGPGRLVTLLLIVLVAAVLYAALSSYATQIHWRRASADAWVALSALNFLALGVVLHVAVWRRWPVVPGADQANQPR</sequence>
<feature type="transmembrane region" description="Helical" evidence="2">
    <location>
        <begin position="233"/>
        <end position="254"/>
    </location>
</feature>
<feature type="region of interest" description="Disordered" evidence="1">
    <location>
        <begin position="1"/>
        <end position="47"/>
    </location>
</feature>
<feature type="transmembrane region" description="Helical" evidence="2">
    <location>
        <begin position="266"/>
        <end position="288"/>
    </location>
</feature>
<accession>A0ABQ4EB74</accession>
<comment type="caution">
    <text evidence="3">The sequence shown here is derived from an EMBL/GenBank/DDBJ whole genome shotgun (WGS) entry which is preliminary data.</text>
</comment>
<reference evidence="3 4" key="1">
    <citation type="submission" date="2021-01" db="EMBL/GenBank/DDBJ databases">
        <title>Whole genome shotgun sequence of Plantactinospora endophytica NBRC 110450.</title>
        <authorList>
            <person name="Komaki H."/>
            <person name="Tamura T."/>
        </authorList>
    </citation>
    <scope>NUCLEOTIDE SEQUENCE [LARGE SCALE GENOMIC DNA]</scope>
    <source>
        <strain evidence="3 4">NBRC 110450</strain>
    </source>
</reference>
<organism evidence="3 4">
    <name type="scientific">Plantactinospora endophytica</name>
    <dbReference type="NCBI Taxonomy" id="673535"/>
    <lineage>
        <taxon>Bacteria</taxon>
        <taxon>Bacillati</taxon>
        <taxon>Actinomycetota</taxon>
        <taxon>Actinomycetes</taxon>
        <taxon>Micromonosporales</taxon>
        <taxon>Micromonosporaceae</taxon>
        <taxon>Plantactinospora</taxon>
    </lineage>
</organism>
<dbReference type="Proteomes" id="UP000646749">
    <property type="component" value="Unassembled WGS sequence"/>
</dbReference>
<protein>
    <submittedName>
        <fullName evidence="3">Uncharacterized protein</fullName>
    </submittedName>
</protein>
<evidence type="ECO:0000313" key="4">
    <source>
        <dbReference type="Proteomes" id="UP000646749"/>
    </source>
</evidence>
<feature type="transmembrane region" description="Helical" evidence="2">
    <location>
        <begin position="364"/>
        <end position="385"/>
    </location>
</feature>
<feature type="transmembrane region" description="Helical" evidence="2">
    <location>
        <begin position="51"/>
        <end position="71"/>
    </location>
</feature>
<dbReference type="RefSeq" id="WP_203870341.1">
    <property type="nucleotide sequence ID" value="NZ_BONW01000041.1"/>
</dbReference>
<evidence type="ECO:0000313" key="3">
    <source>
        <dbReference type="EMBL" id="GIG91990.1"/>
    </source>
</evidence>
<feature type="transmembrane region" description="Helical" evidence="2">
    <location>
        <begin position="300"/>
        <end position="319"/>
    </location>
</feature>
<keyword evidence="2" id="KW-0472">Membrane</keyword>
<name>A0ABQ4EB74_9ACTN</name>
<evidence type="ECO:0000256" key="2">
    <source>
        <dbReference type="SAM" id="Phobius"/>
    </source>
</evidence>
<evidence type="ECO:0000256" key="1">
    <source>
        <dbReference type="SAM" id="MobiDB-lite"/>
    </source>
</evidence>
<gene>
    <name evidence="3" type="ORF">Pen02_69260</name>
</gene>
<feature type="transmembrane region" description="Helical" evidence="2">
    <location>
        <begin position="77"/>
        <end position="98"/>
    </location>
</feature>